<proteinExistence type="predicted"/>
<sequence>MEISILLAIFLIAILLGRAFLQWSKVCPILREQIDDSVTIKYDLMNRLSHRAVKFVMREFYLLNIVVLIATQKATQNTLIQTQNLKFEG</sequence>
<name>A0ABV9K7H1_9PORP</name>
<dbReference type="RefSeq" id="WP_380078276.1">
    <property type="nucleotide sequence ID" value="NZ_JBHSGO010000134.1"/>
</dbReference>
<protein>
    <submittedName>
        <fullName evidence="1">Uncharacterized protein</fullName>
    </submittedName>
</protein>
<accession>A0ABV9K7H1</accession>
<evidence type="ECO:0000313" key="1">
    <source>
        <dbReference type="EMBL" id="MFC4665813.1"/>
    </source>
</evidence>
<keyword evidence="2" id="KW-1185">Reference proteome</keyword>
<dbReference type="EMBL" id="JBHSGO010000134">
    <property type="protein sequence ID" value="MFC4665813.1"/>
    <property type="molecule type" value="Genomic_DNA"/>
</dbReference>
<organism evidence="1 2">
    <name type="scientific">Falsiporphyromonas endometrii</name>
    <dbReference type="NCBI Taxonomy" id="1387297"/>
    <lineage>
        <taxon>Bacteria</taxon>
        <taxon>Pseudomonadati</taxon>
        <taxon>Bacteroidota</taxon>
        <taxon>Bacteroidia</taxon>
        <taxon>Bacteroidales</taxon>
        <taxon>Porphyromonadaceae</taxon>
        <taxon>Falsiporphyromonas</taxon>
    </lineage>
</organism>
<evidence type="ECO:0000313" key="2">
    <source>
        <dbReference type="Proteomes" id="UP001596020"/>
    </source>
</evidence>
<reference evidence="2" key="1">
    <citation type="journal article" date="2019" name="Int. J. Syst. Evol. Microbiol.">
        <title>The Global Catalogue of Microorganisms (GCM) 10K type strain sequencing project: providing services to taxonomists for standard genome sequencing and annotation.</title>
        <authorList>
            <consortium name="The Broad Institute Genomics Platform"/>
            <consortium name="The Broad Institute Genome Sequencing Center for Infectious Disease"/>
            <person name="Wu L."/>
            <person name="Ma J."/>
        </authorList>
    </citation>
    <scope>NUCLEOTIDE SEQUENCE [LARGE SCALE GENOMIC DNA]</scope>
    <source>
        <strain evidence="2">CGMCC 4.7357</strain>
    </source>
</reference>
<comment type="caution">
    <text evidence="1">The sequence shown here is derived from an EMBL/GenBank/DDBJ whole genome shotgun (WGS) entry which is preliminary data.</text>
</comment>
<dbReference type="Proteomes" id="UP001596020">
    <property type="component" value="Unassembled WGS sequence"/>
</dbReference>
<gene>
    <name evidence="1" type="ORF">ACFO3G_04205</name>
</gene>